<dbReference type="InterPro" id="IPR014721">
    <property type="entry name" value="Ribsml_uS5_D2-typ_fold_subgr"/>
</dbReference>
<evidence type="ECO:0000256" key="5">
    <source>
        <dbReference type="ARBA" id="ARBA00022741"/>
    </source>
</evidence>
<evidence type="ECO:0000256" key="9">
    <source>
        <dbReference type="ARBA" id="ARBA00032554"/>
    </source>
</evidence>
<keyword evidence="8 10" id="KW-0414">Isoprene biosynthesis</keyword>
<evidence type="ECO:0000259" key="11">
    <source>
        <dbReference type="Pfam" id="PF00288"/>
    </source>
</evidence>
<dbReference type="NCBIfam" id="TIGR00154">
    <property type="entry name" value="ispE"/>
    <property type="match status" value="1"/>
</dbReference>
<feature type="active site" evidence="10">
    <location>
        <position position="10"/>
    </location>
</feature>
<dbReference type="PANTHER" id="PTHR43527:SF2">
    <property type="entry name" value="4-DIPHOSPHOCYTIDYL-2-C-METHYL-D-ERYTHRITOL KINASE, CHLOROPLASTIC"/>
    <property type="match status" value="1"/>
</dbReference>
<evidence type="ECO:0000256" key="7">
    <source>
        <dbReference type="ARBA" id="ARBA00022840"/>
    </source>
</evidence>
<reference evidence="13 14" key="1">
    <citation type="submission" date="2017-01" db="EMBL/GenBank/DDBJ databases">
        <authorList>
            <person name="Mah S.A."/>
            <person name="Swanson W.J."/>
            <person name="Moy G.W."/>
            <person name="Vacquier V.D."/>
        </authorList>
    </citation>
    <scope>NUCLEOTIDE SEQUENCE [LARGE SCALE GENOMIC DNA]</scope>
    <source>
        <strain evidence="13 14">DSM 26375</strain>
    </source>
</reference>
<dbReference type="InterPro" id="IPR020568">
    <property type="entry name" value="Ribosomal_Su5_D2-typ_SF"/>
</dbReference>
<accession>A0A1N7M1H3</accession>
<dbReference type="Pfam" id="PF08544">
    <property type="entry name" value="GHMP_kinases_C"/>
    <property type="match status" value="1"/>
</dbReference>
<dbReference type="GO" id="GO:0019288">
    <property type="term" value="P:isopentenyl diphosphate biosynthetic process, methylerythritol 4-phosphate pathway"/>
    <property type="evidence" value="ECO:0007669"/>
    <property type="project" value="UniProtKB-UniRule"/>
</dbReference>
<evidence type="ECO:0000256" key="3">
    <source>
        <dbReference type="ARBA" id="ARBA00017473"/>
    </source>
</evidence>
<dbReference type="SUPFAM" id="SSF54211">
    <property type="entry name" value="Ribosomal protein S5 domain 2-like"/>
    <property type="match status" value="1"/>
</dbReference>
<evidence type="ECO:0000256" key="10">
    <source>
        <dbReference type="HAMAP-Rule" id="MF_00061"/>
    </source>
</evidence>
<protein>
    <recommendedName>
        <fullName evidence="3 10">4-diphosphocytidyl-2-C-methyl-D-erythritol kinase</fullName>
        <shortName evidence="10">CMK</shortName>
        <ecNumber evidence="2 10">2.7.1.148</ecNumber>
    </recommendedName>
    <alternativeName>
        <fullName evidence="9 10">4-(cytidine-5'-diphospho)-2-C-methyl-D-erythritol kinase</fullName>
    </alternativeName>
</protein>
<comment type="catalytic activity">
    <reaction evidence="10">
        <text>4-CDP-2-C-methyl-D-erythritol + ATP = 4-CDP-2-C-methyl-D-erythritol 2-phosphate + ADP + H(+)</text>
        <dbReference type="Rhea" id="RHEA:18437"/>
        <dbReference type="ChEBI" id="CHEBI:15378"/>
        <dbReference type="ChEBI" id="CHEBI:30616"/>
        <dbReference type="ChEBI" id="CHEBI:57823"/>
        <dbReference type="ChEBI" id="CHEBI:57919"/>
        <dbReference type="ChEBI" id="CHEBI:456216"/>
        <dbReference type="EC" id="2.7.1.148"/>
    </reaction>
</comment>
<dbReference type="PANTHER" id="PTHR43527">
    <property type="entry name" value="4-DIPHOSPHOCYTIDYL-2-C-METHYL-D-ERYTHRITOL KINASE, CHLOROPLASTIC"/>
    <property type="match status" value="1"/>
</dbReference>
<dbReference type="HAMAP" id="MF_00061">
    <property type="entry name" value="IspE"/>
    <property type="match status" value="1"/>
</dbReference>
<dbReference type="UniPathway" id="UPA00056">
    <property type="reaction ID" value="UER00094"/>
</dbReference>
<evidence type="ECO:0000259" key="12">
    <source>
        <dbReference type="Pfam" id="PF08544"/>
    </source>
</evidence>
<comment type="pathway">
    <text evidence="10">Isoprenoid biosynthesis; isopentenyl diphosphate biosynthesis via DXP pathway; isopentenyl diphosphate from 1-deoxy-D-xylulose 5-phosphate: step 3/6.</text>
</comment>
<dbReference type="InterPro" id="IPR006204">
    <property type="entry name" value="GHMP_kinase_N_dom"/>
</dbReference>
<keyword evidence="6 10" id="KW-0418">Kinase</keyword>
<keyword evidence="7 10" id="KW-0067">ATP-binding</keyword>
<feature type="domain" description="GHMP kinase C-terminal" evidence="12">
    <location>
        <begin position="198"/>
        <end position="262"/>
    </location>
</feature>
<evidence type="ECO:0000256" key="1">
    <source>
        <dbReference type="ARBA" id="ARBA00009684"/>
    </source>
</evidence>
<dbReference type="OrthoDB" id="9809438at2"/>
<dbReference type="Gene3D" id="3.30.70.890">
    <property type="entry name" value="GHMP kinase, C-terminal domain"/>
    <property type="match status" value="1"/>
</dbReference>
<comment type="function">
    <text evidence="10">Catalyzes the phosphorylation of the position 2 hydroxy group of 4-diphosphocytidyl-2C-methyl-D-erythritol.</text>
</comment>
<dbReference type="GO" id="GO:0050515">
    <property type="term" value="F:4-(cytidine 5'-diphospho)-2-C-methyl-D-erythritol kinase activity"/>
    <property type="evidence" value="ECO:0007669"/>
    <property type="project" value="UniProtKB-UniRule"/>
</dbReference>
<evidence type="ECO:0000256" key="6">
    <source>
        <dbReference type="ARBA" id="ARBA00022777"/>
    </source>
</evidence>
<comment type="similarity">
    <text evidence="1 10">Belongs to the GHMP kinase family. IspE subfamily.</text>
</comment>
<dbReference type="GO" id="GO:0016114">
    <property type="term" value="P:terpenoid biosynthetic process"/>
    <property type="evidence" value="ECO:0007669"/>
    <property type="project" value="UniProtKB-UniRule"/>
</dbReference>
<evidence type="ECO:0000313" key="13">
    <source>
        <dbReference type="EMBL" id="SIS79938.1"/>
    </source>
</evidence>
<dbReference type="Pfam" id="PF00288">
    <property type="entry name" value="GHMP_kinases_N"/>
    <property type="match status" value="1"/>
</dbReference>
<keyword evidence="14" id="KW-1185">Reference proteome</keyword>
<dbReference type="RefSeq" id="WP_076529537.1">
    <property type="nucleotide sequence ID" value="NZ_BMEH01000002.1"/>
</dbReference>
<evidence type="ECO:0000256" key="4">
    <source>
        <dbReference type="ARBA" id="ARBA00022679"/>
    </source>
</evidence>
<keyword evidence="5 10" id="KW-0547">Nucleotide-binding</keyword>
<dbReference type="EMBL" id="FTOT01000002">
    <property type="protein sequence ID" value="SIS79938.1"/>
    <property type="molecule type" value="Genomic_DNA"/>
</dbReference>
<dbReference type="NCBIfam" id="NF011202">
    <property type="entry name" value="PRK14608.1"/>
    <property type="match status" value="1"/>
</dbReference>
<dbReference type="GO" id="GO:0005524">
    <property type="term" value="F:ATP binding"/>
    <property type="evidence" value="ECO:0007669"/>
    <property type="project" value="UniProtKB-UniRule"/>
</dbReference>
<feature type="binding site" evidence="10">
    <location>
        <begin position="92"/>
        <end position="102"/>
    </location>
    <ligand>
        <name>ATP</name>
        <dbReference type="ChEBI" id="CHEBI:30616"/>
    </ligand>
</feature>
<dbReference type="InterPro" id="IPR013750">
    <property type="entry name" value="GHMP_kinase_C_dom"/>
</dbReference>
<gene>
    <name evidence="10" type="primary">ispE</name>
    <name evidence="13" type="ORF">SAMN05421774_102341</name>
</gene>
<evidence type="ECO:0000256" key="8">
    <source>
        <dbReference type="ARBA" id="ARBA00023229"/>
    </source>
</evidence>
<dbReference type="STRING" id="1086013.SAMN05421774_102341"/>
<name>A0A1N7M1H3_9RHOB</name>
<dbReference type="InterPro" id="IPR004424">
    <property type="entry name" value="IspE"/>
</dbReference>
<dbReference type="SUPFAM" id="SSF55060">
    <property type="entry name" value="GHMP Kinase, C-terminal domain"/>
    <property type="match status" value="1"/>
</dbReference>
<sequence length="290" mass="29765">MTLTVLAPAKINLTLHVTGRRADGYHLLDSLVTFADMGDHLSFAPADRLSLQVIGPEGAGLAVGTDNLVLRAAAAFGMTGQGARITLDKRLPLASGIGGGSADAAATVRALARLWGRPAPGEAQILALGADVPVCLYGRSCRMQGIGEYLSPVPPLPPLWAVLANPRIAVPTPAVFAALTRRDGAPMPAVVPRCADAPDLAEWLRRHRNDLEAAAVAVAPAIGAVLARLSGLPDVLLARMSGSGATCFALFATAAAASDAAGLLRRACPEWWVAATRLGDADQAEPTAGV</sequence>
<dbReference type="Gene3D" id="3.30.230.10">
    <property type="match status" value="1"/>
</dbReference>
<dbReference type="Proteomes" id="UP000186141">
    <property type="component" value="Unassembled WGS sequence"/>
</dbReference>
<evidence type="ECO:0000256" key="2">
    <source>
        <dbReference type="ARBA" id="ARBA00012052"/>
    </source>
</evidence>
<keyword evidence="4 10" id="KW-0808">Transferase</keyword>
<organism evidence="13 14">
    <name type="scientific">Gemmobacter megaterium</name>
    <dbReference type="NCBI Taxonomy" id="1086013"/>
    <lineage>
        <taxon>Bacteria</taxon>
        <taxon>Pseudomonadati</taxon>
        <taxon>Pseudomonadota</taxon>
        <taxon>Alphaproteobacteria</taxon>
        <taxon>Rhodobacterales</taxon>
        <taxon>Paracoccaceae</taxon>
        <taxon>Gemmobacter</taxon>
    </lineage>
</organism>
<dbReference type="InterPro" id="IPR036554">
    <property type="entry name" value="GHMP_kinase_C_sf"/>
</dbReference>
<feature type="domain" description="GHMP kinase N-terminal" evidence="11">
    <location>
        <begin position="67"/>
        <end position="138"/>
    </location>
</feature>
<dbReference type="PIRSF" id="PIRSF010376">
    <property type="entry name" value="IspE"/>
    <property type="match status" value="1"/>
</dbReference>
<dbReference type="AlphaFoldDB" id="A0A1N7M1H3"/>
<dbReference type="EC" id="2.7.1.148" evidence="2 10"/>
<proteinExistence type="inferred from homology"/>
<feature type="active site" evidence="10">
    <location>
        <position position="131"/>
    </location>
</feature>
<evidence type="ECO:0000313" key="14">
    <source>
        <dbReference type="Proteomes" id="UP000186141"/>
    </source>
</evidence>